<sequence>MKKMVFNKKQEHMEEEKSILKNAIDSIQIGIEDYKNKDERRYLSAVRNISAGILLLFKERLRRLSPDDSDEVLIKKTIRPIVDPKTKIIAFSGKGKKTVDVFEIRERFNSLNIKVNWQDFDKIVELRNNIEHYYSDQSPAVIAEIISKAFLIIRDFCYLHLDEEPLLLFGEETWNTFLEVEDIYQKEKEICETLIGEINWQYETVKNAITDLRCPDCQSDLIVSNGVYKYTPGSEMPLSCRKCSANFDLEDVIEEIIVDSLGGAAYMAMTDGGEDPYEMCPDCGKTTYVHDEGTCLACGYSQAEKYCALCHTPLNLTEAYESELCSYHQWTFEKNEKD</sequence>
<dbReference type="AlphaFoldDB" id="A0A841JTL7"/>
<dbReference type="GO" id="GO:0005840">
    <property type="term" value="C:ribosome"/>
    <property type="evidence" value="ECO:0007669"/>
    <property type="project" value="UniProtKB-KW"/>
</dbReference>
<organism evidence="1 2">
    <name type="scientific">Mucilaginibacter lappiensis</name>
    <dbReference type="NCBI Taxonomy" id="354630"/>
    <lineage>
        <taxon>Bacteria</taxon>
        <taxon>Pseudomonadati</taxon>
        <taxon>Bacteroidota</taxon>
        <taxon>Sphingobacteriia</taxon>
        <taxon>Sphingobacteriales</taxon>
        <taxon>Sphingobacteriaceae</taxon>
        <taxon>Mucilaginibacter</taxon>
    </lineage>
</organism>
<reference evidence="1 2" key="1">
    <citation type="submission" date="2020-08" db="EMBL/GenBank/DDBJ databases">
        <title>Genomic Encyclopedia of Type Strains, Phase IV (KMG-V): Genome sequencing to study the core and pangenomes of soil and plant-associated prokaryotes.</title>
        <authorList>
            <person name="Whitman W."/>
        </authorList>
    </citation>
    <scope>NUCLEOTIDE SEQUENCE [LARGE SCALE GENOMIC DNA]</scope>
    <source>
        <strain evidence="1 2">MP601</strain>
    </source>
</reference>
<dbReference type="RefSeq" id="WP_183589742.1">
    <property type="nucleotide sequence ID" value="NZ_JACHCA010000020.1"/>
</dbReference>
<proteinExistence type="predicted"/>
<accession>A0A841JTL7</accession>
<dbReference type="EMBL" id="JACHCA010000020">
    <property type="protein sequence ID" value="MBB6131171.1"/>
    <property type="molecule type" value="Genomic_DNA"/>
</dbReference>
<name>A0A841JTL7_9SPHI</name>
<evidence type="ECO:0000313" key="2">
    <source>
        <dbReference type="Proteomes" id="UP000548326"/>
    </source>
</evidence>
<comment type="caution">
    <text evidence="1">The sequence shown here is derived from an EMBL/GenBank/DDBJ whole genome shotgun (WGS) entry which is preliminary data.</text>
</comment>
<keyword evidence="1" id="KW-0689">Ribosomal protein</keyword>
<protein>
    <submittedName>
        <fullName evidence="1">Ribosomal protein L37E</fullName>
    </submittedName>
</protein>
<dbReference type="Proteomes" id="UP000548326">
    <property type="component" value="Unassembled WGS sequence"/>
</dbReference>
<evidence type="ECO:0000313" key="1">
    <source>
        <dbReference type="EMBL" id="MBB6131171.1"/>
    </source>
</evidence>
<gene>
    <name evidence="1" type="ORF">HDF22_005322</name>
</gene>
<keyword evidence="1" id="KW-0687">Ribonucleoprotein</keyword>